<organism evidence="4 5">
    <name type="scientific">Prochlorothrix hollandica PCC 9006 = CALU 1027</name>
    <dbReference type="NCBI Taxonomy" id="317619"/>
    <lineage>
        <taxon>Bacteria</taxon>
        <taxon>Bacillati</taxon>
        <taxon>Cyanobacteriota</taxon>
        <taxon>Cyanophyceae</taxon>
        <taxon>Prochlorotrichales</taxon>
        <taxon>Prochlorotrichaceae</taxon>
        <taxon>Prochlorothrix</taxon>
    </lineage>
</organism>
<dbReference type="PROSITE" id="PS00893">
    <property type="entry name" value="NUDIX_BOX"/>
    <property type="match status" value="1"/>
</dbReference>
<evidence type="ECO:0000256" key="1">
    <source>
        <dbReference type="ARBA" id="ARBA00005582"/>
    </source>
</evidence>
<evidence type="ECO:0000313" key="4">
    <source>
        <dbReference type="EMBL" id="KKI98494.1"/>
    </source>
</evidence>
<dbReference type="Gene3D" id="3.90.79.10">
    <property type="entry name" value="Nucleoside Triphosphate Pyrophosphohydrolase"/>
    <property type="match status" value="1"/>
</dbReference>
<dbReference type="InterPro" id="IPR015797">
    <property type="entry name" value="NUDIX_hydrolase-like_dom_sf"/>
</dbReference>
<keyword evidence="5" id="KW-1185">Reference proteome</keyword>
<dbReference type="SUPFAM" id="SSF55811">
    <property type="entry name" value="Nudix"/>
    <property type="match status" value="1"/>
</dbReference>
<dbReference type="AlphaFoldDB" id="A0A0M2PQI6"/>
<sequence length="159" mass="17532">MADSSPTSLPIVTADAAKATVAVALLFEGDRYLLQLRDNIPGILYPGQWGFFGGHVEPGETPLEGLLRELVEEIGYHPSQPVELFGIYSDDRVLRYVFHTPLTVGLDQLVLGEGWDFKVVTAADIERGEAWSEVAQQVRPLGTLHRQILLDHLAQRSGL</sequence>
<dbReference type="PANTHER" id="PTHR43736">
    <property type="entry name" value="ADP-RIBOSE PYROPHOSPHATASE"/>
    <property type="match status" value="1"/>
</dbReference>
<comment type="similarity">
    <text evidence="1">Belongs to the Nudix hydrolase family.</text>
</comment>
<dbReference type="RefSeq" id="WP_017713092.1">
    <property type="nucleotide sequence ID" value="NZ_KB235938.1"/>
</dbReference>
<dbReference type="Pfam" id="PF00293">
    <property type="entry name" value="NUDIX"/>
    <property type="match status" value="1"/>
</dbReference>
<gene>
    <name evidence="4" type="ORF">PROH_18960</name>
</gene>
<dbReference type="InterPro" id="IPR020084">
    <property type="entry name" value="NUDIX_hydrolase_CS"/>
</dbReference>
<name>A0A0M2PQI6_PROHO</name>
<dbReference type="GO" id="GO:0016787">
    <property type="term" value="F:hydrolase activity"/>
    <property type="evidence" value="ECO:0007669"/>
    <property type="project" value="UniProtKB-KW"/>
</dbReference>
<accession>A0A0M2PQI6</accession>
<dbReference type="eggNOG" id="COG0494">
    <property type="taxonomic scope" value="Bacteria"/>
</dbReference>
<dbReference type="OrthoDB" id="161692at2"/>
<dbReference type="PROSITE" id="PS51462">
    <property type="entry name" value="NUDIX"/>
    <property type="match status" value="1"/>
</dbReference>
<protein>
    <submittedName>
        <fullName evidence="4">NUDIX hydrolase</fullName>
    </submittedName>
</protein>
<reference evidence="4" key="1">
    <citation type="submission" date="2012-04" db="EMBL/GenBank/DDBJ databases">
        <authorList>
            <person name="Borisov I.G."/>
            <person name="Ivanikova N.V."/>
            <person name="Pinevich A.V."/>
        </authorList>
    </citation>
    <scope>NUCLEOTIDE SEQUENCE</scope>
    <source>
        <strain evidence="4">CALU 1027</strain>
    </source>
</reference>
<evidence type="ECO:0000313" key="5">
    <source>
        <dbReference type="Proteomes" id="UP000034681"/>
    </source>
</evidence>
<evidence type="ECO:0000259" key="3">
    <source>
        <dbReference type="PROSITE" id="PS51462"/>
    </source>
</evidence>
<comment type="caution">
    <text evidence="4">The sequence shown here is derived from an EMBL/GenBank/DDBJ whole genome shotgun (WGS) entry which is preliminary data.</text>
</comment>
<feature type="domain" description="Nudix hydrolase" evidence="3">
    <location>
        <begin position="16"/>
        <end position="143"/>
    </location>
</feature>
<dbReference type="CDD" id="cd18882">
    <property type="entry name" value="NUDIX_Hydrolase"/>
    <property type="match status" value="1"/>
</dbReference>
<keyword evidence="2 4" id="KW-0378">Hydrolase</keyword>
<dbReference type="Proteomes" id="UP000034681">
    <property type="component" value="Unassembled WGS sequence"/>
</dbReference>
<dbReference type="STRING" id="317619.GCA_000332315_02791"/>
<dbReference type="PANTHER" id="PTHR43736:SF1">
    <property type="entry name" value="DIHYDRONEOPTERIN TRIPHOSPHATE DIPHOSPHATASE"/>
    <property type="match status" value="1"/>
</dbReference>
<evidence type="ECO:0000256" key="2">
    <source>
        <dbReference type="ARBA" id="ARBA00022801"/>
    </source>
</evidence>
<proteinExistence type="inferred from homology"/>
<dbReference type="InterPro" id="IPR000086">
    <property type="entry name" value="NUDIX_hydrolase_dom"/>
</dbReference>
<dbReference type="EMBL" id="AJTX02000008">
    <property type="protein sequence ID" value="KKI98494.1"/>
    <property type="molecule type" value="Genomic_DNA"/>
</dbReference>